<gene>
    <name evidence="1" type="ORF">FRUB_04364</name>
</gene>
<dbReference type="SUPFAM" id="SSF51412">
    <property type="entry name" value="Inosine monophosphate dehydrogenase (IMPDH)"/>
    <property type="match status" value="1"/>
</dbReference>
<dbReference type="AlphaFoldDB" id="A0A225DX72"/>
<keyword evidence="2" id="KW-1185">Reference proteome</keyword>
<dbReference type="Proteomes" id="UP000214646">
    <property type="component" value="Unassembled WGS sequence"/>
</dbReference>
<dbReference type="RefSeq" id="WP_238602683.1">
    <property type="nucleotide sequence ID" value="NZ_NIDE01000005.1"/>
</dbReference>
<dbReference type="PANTHER" id="PTHR32332:SF20">
    <property type="entry name" value="2-NITROPROPANE DIOXYGENASE-LIKE PROTEIN"/>
    <property type="match status" value="1"/>
</dbReference>
<evidence type="ECO:0000313" key="1">
    <source>
        <dbReference type="EMBL" id="OWK42286.1"/>
    </source>
</evidence>
<sequence>MCGAMANGIGSTTIVEEMSHAGMLGSFGAAGLSTERVVQAIDRLQATLGDAPYCFNLIHSPNEPAHEAAIADLYLRRSVRLVEASAYLDLTTPIVKYRVSGLTQGPNGRPVGLNRVIAKVSRVEVATRFLSPPPTKIVQDLLAAGQITREQAAWAASVPMCDDLIAEADSGGHTDNRPAITLLPTILALRDRLQAQFQFPTPVRVGAAGGIATPASAAAAFSMGAAFVVTGSVNQACVESGSSDPVRRMLADAGQADTAMAPRLTCSRWASRFRYSNAAPCSRCGPRSCSRFIGNMLPGKRSRPPIAPK</sequence>
<dbReference type="Pfam" id="PF03060">
    <property type="entry name" value="NMO"/>
    <property type="match status" value="1"/>
</dbReference>
<dbReference type="PANTHER" id="PTHR32332">
    <property type="entry name" value="2-NITROPROPANE DIOXYGENASE"/>
    <property type="match status" value="1"/>
</dbReference>
<proteinExistence type="predicted"/>
<protein>
    <submittedName>
        <fullName evidence="1">Enoyl-[acyl-carrier-protein] reductase [FMN]</fullName>
    </submittedName>
</protein>
<name>A0A225DX72_9BACT</name>
<dbReference type="EMBL" id="NIDE01000005">
    <property type="protein sequence ID" value="OWK42286.1"/>
    <property type="molecule type" value="Genomic_DNA"/>
</dbReference>
<organism evidence="1 2">
    <name type="scientific">Fimbriiglobus ruber</name>
    <dbReference type="NCBI Taxonomy" id="1908690"/>
    <lineage>
        <taxon>Bacteria</taxon>
        <taxon>Pseudomonadati</taxon>
        <taxon>Planctomycetota</taxon>
        <taxon>Planctomycetia</taxon>
        <taxon>Gemmatales</taxon>
        <taxon>Gemmataceae</taxon>
        <taxon>Fimbriiglobus</taxon>
    </lineage>
</organism>
<accession>A0A225DX72</accession>
<dbReference type="Gene3D" id="3.20.20.70">
    <property type="entry name" value="Aldolase class I"/>
    <property type="match status" value="1"/>
</dbReference>
<evidence type="ECO:0000313" key="2">
    <source>
        <dbReference type="Proteomes" id="UP000214646"/>
    </source>
</evidence>
<comment type="caution">
    <text evidence="1">The sequence shown here is derived from an EMBL/GenBank/DDBJ whole genome shotgun (WGS) entry which is preliminary data.</text>
</comment>
<reference evidence="2" key="1">
    <citation type="submission" date="2017-06" db="EMBL/GenBank/DDBJ databases">
        <title>Genome analysis of Fimbriiglobus ruber SP5, the first member of the order Planctomycetales with confirmed chitinolytic capability.</title>
        <authorList>
            <person name="Ravin N.V."/>
            <person name="Rakitin A.L."/>
            <person name="Ivanova A.A."/>
            <person name="Beletsky A.V."/>
            <person name="Kulichevskaya I.S."/>
            <person name="Mardanov A.V."/>
            <person name="Dedysh S.N."/>
        </authorList>
    </citation>
    <scope>NUCLEOTIDE SEQUENCE [LARGE SCALE GENOMIC DNA]</scope>
    <source>
        <strain evidence="2">SP5</strain>
    </source>
</reference>
<dbReference type="InterPro" id="IPR013785">
    <property type="entry name" value="Aldolase_TIM"/>
</dbReference>